<reference evidence="2" key="1">
    <citation type="journal article" date="2012" name="Nat. Biotechnol.">
        <title>Reference genome sequence of the model plant Setaria.</title>
        <authorList>
            <person name="Bennetzen J.L."/>
            <person name="Schmutz J."/>
            <person name="Wang H."/>
            <person name="Percifield R."/>
            <person name="Hawkins J."/>
            <person name="Pontaroli A.C."/>
            <person name="Estep M."/>
            <person name="Feng L."/>
            <person name="Vaughn J.N."/>
            <person name="Grimwood J."/>
            <person name="Jenkins J."/>
            <person name="Barry K."/>
            <person name="Lindquist E."/>
            <person name="Hellsten U."/>
            <person name="Deshpande S."/>
            <person name="Wang X."/>
            <person name="Wu X."/>
            <person name="Mitros T."/>
            <person name="Triplett J."/>
            <person name="Yang X."/>
            <person name="Ye C.Y."/>
            <person name="Mauro-Herrera M."/>
            <person name="Wang L."/>
            <person name="Li P."/>
            <person name="Sharma M."/>
            <person name="Sharma R."/>
            <person name="Ronald P.C."/>
            <person name="Panaud O."/>
            <person name="Kellogg E.A."/>
            <person name="Brutnell T.P."/>
            <person name="Doust A.N."/>
            <person name="Tuskan G.A."/>
            <person name="Rokhsar D."/>
            <person name="Devos K.M."/>
        </authorList>
    </citation>
    <scope>NUCLEOTIDE SEQUENCE [LARGE SCALE GENOMIC DNA]</scope>
    <source>
        <strain evidence="2">cv. Yugu1</strain>
    </source>
</reference>
<evidence type="ECO:0000313" key="2">
    <source>
        <dbReference type="Proteomes" id="UP000004995"/>
    </source>
</evidence>
<name>K4AL31_SETIT</name>
<protein>
    <submittedName>
        <fullName evidence="1">Uncharacterized protein</fullName>
    </submittedName>
</protein>
<dbReference type="EMBL" id="AGNK02006046">
    <property type="status" value="NOT_ANNOTATED_CDS"/>
    <property type="molecule type" value="Genomic_DNA"/>
</dbReference>
<organism evidence="1 2">
    <name type="scientific">Setaria italica</name>
    <name type="common">Foxtail millet</name>
    <name type="synonym">Panicum italicum</name>
    <dbReference type="NCBI Taxonomy" id="4555"/>
    <lineage>
        <taxon>Eukaryota</taxon>
        <taxon>Viridiplantae</taxon>
        <taxon>Streptophyta</taxon>
        <taxon>Embryophyta</taxon>
        <taxon>Tracheophyta</taxon>
        <taxon>Spermatophyta</taxon>
        <taxon>Magnoliopsida</taxon>
        <taxon>Liliopsida</taxon>
        <taxon>Poales</taxon>
        <taxon>Poaceae</taxon>
        <taxon>PACMAD clade</taxon>
        <taxon>Panicoideae</taxon>
        <taxon>Panicodae</taxon>
        <taxon>Paniceae</taxon>
        <taxon>Cenchrinae</taxon>
        <taxon>Setaria</taxon>
    </lineage>
</organism>
<dbReference type="EnsemblPlants" id="KQK91514">
    <property type="protein sequence ID" value="KQK91514"/>
    <property type="gene ID" value="SETIT_039610mg"/>
</dbReference>
<keyword evidence="2" id="KW-1185">Reference proteome</keyword>
<dbReference type="HOGENOM" id="CLU_2502227_0_0_1"/>
<reference evidence="1" key="2">
    <citation type="submission" date="2018-08" db="UniProtKB">
        <authorList>
            <consortium name="EnsemblPlants"/>
        </authorList>
    </citation>
    <scope>IDENTIFICATION</scope>
    <source>
        <strain evidence="1">Yugu1</strain>
    </source>
</reference>
<dbReference type="Proteomes" id="UP000004995">
    <property type="component" value="Unassembled WGS sequence"/>
</dbReference>
<evidence type="ECO:0000313" key="1">
    <source>
        <dbReference type="EnsemblPlants" id="KQK91514"/>
    </source>
</evidence>
<accession>K4AL31</accession>
<dbReference type="AlphaFoldDB" id="K4AL31"/>
<dbReference type="InParanoid" id="K4AL31"/>
<proteinExistence type="predicted"/>
<dbReference type="Gramene" id="KQK91514">
    <property type="protein sequence ID" value="KQK91514"/>
    <property type="gene ID" value="SETIT_039610mg"/>
</dbReference>
<sequence>MRKHASRSCSVGPVGIRFSAAGALAGFLNCGGAVSCSRSLSLSSAPVLRLASISAISVGLVGYHDPVTTKGTTSLFPDRSLHIVMS</sequence>